<feature type="region of interest" description="Disordered" evidence="1">
    <location>
        <begin position="1"/>
        <end position="59"/>
    </location>
</feature>
<proteinExistence type="predicted"/>
<organism evidence="2 3">
    <name type="scientific">Edaphochlamys debaryana</name>
    <dbReference type="NCBI Taxonomy" id="47281"/>
    <lineage>
        <taxon>Eukaryota</taxon>
        <taxon>Viridiplantae</taxon>
        <taxon>Chlorophyta</taxon>
        <taxon>core chlorophytes</taxon>
        <taxon>Chlorophyceae</taxon>
        <taxon>CS clade</taxon>
        <taxon>Chlamydomonadales</taxon>
        <taxon>Chlamydomonadales incertae sedis</taxon>
        <taxon>Edaphochlamys</taxon>
    </lineage>
</organism>
<dbReference type="Proteomes" id="UP000612055">
    <property type="component" value="Unassembled WGS sequence"/>
</dbReference>
<comment type="caution">
    <text evidence="2">The sequence shown here is derived from an EMBL/GenBank/DDBJ whole genome shotgun (WGS) entry which is preliminary data.</text>
</comment>
<feature type="compositionally biased region" description="Acidic residues" evidence="1">
    <location>
        <begin position="16"/>
        <end position="26"/>
    </location>
</feature>
<keyword evidence="3" id="KW-1185">Reference proteome</keyword>
<dbReference type="AlphaFoldDB" id="A0A835XUX5"/>
<feature type="compositionally biased region" description="Polar residues" evidence="1">
    <location>
        <begin position="31"/>
        <end position="42"/>
    </location>
</feature>
<evidence type="ECO:0000313" key="2">
    <source>
        <dbReference type="EMBL" id="KAG2490591.1"/>
    </source>
</evidence>
<reference evidence="2" key="1">
    <citation type="journal article" date="2020" name="bioRxiv">
        <title>Comparative genomics of Chlamydomonas.</title>
        <authorList>
            <person name="Craig R.J."/>
            <person name="Hasan A.R."/>
            <person name="Ness R.W."/>
            <person name="Keightley P.D."/>
        </authorList>
    </citation>
    <scope>NUCLEOTIDE SEQUENCE</scope>
    <source>
        <strain evidence="2">CCAP 11/70</strain>
    </source>
</reference>
<evidence type="ECO:0000256" key="1">
    <source>
        <dbReference type="SAM" id="MobiDB-lite"/>
    </source>
</evidence>
<sequence length="387" mass="39178">MKSRKGGAPGRQGAAEEGEEDGDPTEAQEATGPSETAPASSTHEADGRKSDATVVEVEGNMAGAARQGIGLDLNAASDPPGALGGYLGSESDLPAPAAPSEELLQRLAKPAPAGMRWVMQPDPVAPSASCGFEPCEPAGVASLRGDSAYSLMSGAEAQHAGSKRLRDGDGPSPFSRPAEGPSPIMLSMQHSAHLAQPSRPNPFAAAALAASVTAAAPAPVPGPTHAEALLSRSATYVPLTLTGSLSPGSAPWLQTASVELDGILSSIGLTSDTHPLAQKRLRALQSSEPLALPPAPKHRDPSDLLLRRLSKAAPAGNGAGLGLEDPMDDGAARQLLLGRRGQGVTLGDGSLWAAPPELGGQERAMMAFGAGLATMHDSICSLEALLQ</sequence>
<evidence type="ECO:0000313" key="3">
    <source>
        <dbReference type="Proteomes" id="UP000612055"/>
    </source>
</evidence>
<accession>A0A835XUX5</accession>
<gene>
    <name evidence="2" type="ORF">HYH03_010984</name>
</gene>
<dbReference type="EMBL" id="JAEHOE010000060">
    <property type="protein sequence ID" value="KAG2490591.1"/>
    <property type="molecule type" value="Genomic_DNA"/>
</dbReference>
<name>A0A835XUX5_9CHLO</name>
<feature type="region of interest" description="Disordered" evidence="1">
    <location>
        <begin position="71"/>
        <end position="98"/>
    </location>
</feature>
<feature type="region of interest" description="Disordered" evidence="1">
    <location>
        <begin position="154"/>
        <end position="183"/>
    </location>
</feature>
<protein>
    <submittedName>
        <fullName evidence="2">Uncharacterized protein</fullName>
    </submittedName>
</protein>